<dbReference type="Proteomes" id="UP000612808">
    <property type="component" value="Unassembled WGS sequence"/>
</dbReference>
<feature type="compositionally biased region" description="Low complexity" evidence="1">
    <location>
        <begin position="47"/>
        <end position="56"/>
    </location>
</feature>
<reference evidence="2" key="1">
    <citation type="submission" date="2021-01" db="EMBL/GenBank/DDBJ databases">
        <title>Whole genome shotgun sequence of Actinocatenispora rupis NBRC 107355.</title>
        <authorList>
            <person name="Komaki H."/>
            <person name="Tamura T."/>
        </authorList>
    </citation>
    <scope>NUCLEOTIDE SEQUENCE</scope>
    <source>
        <strain evidence="2">NBRC 107355</strain>
    </source>
</reference>
<feature type="region of interest" description="Disordered" evidence="1">
    <location>
        <begin position="199"/>
        <end position="227"/>
    </location>
</feature>
<gene>
    <name evidence="2" type="ORF">Aru02nite_36790</name>
</gene>
<sequence length="375" mass="39758">MADDRRHPPVPGTAPLAAPPPPSADRAHHRASRVTSAEPRRLPPTTPTRHPVRPGAATPPPPTGPAPRGPSLVQELGEHLRGIGADLPLGELTRAATRLNDATSRCAQVMTESGHAEWVDQLTAAGTHLDSAITATLAALDGLDGYLTGIGLPGVPRDEVRRVAPTTAGPRAGGAGQRPDAVLAVRVWWVDRVDLLTGHEPAAERPATERTGGDRPDGASPEDPAETLRRLVRVARGGGRDAYREALLRTHPASGLQLPAPATRVFRPLATDLLGHAPGPDDRRTLTERYAGRVRELLPRVPERLAADLVAEVCDPFGGRGGGRTTPHHPVDAAASWPVLVAELLRALGRDDAEVTRLTALAEQRPDETLQRDGR</sequence>
<accession>A0A8J3J657</accession>
<dbReference type="AlphaFoldDB" id="A0A8J3J657"/>
<name>A0A8J3J657_9ACTN</name>
<evidence type="ECO:0000313" key="3">
    <source>
        <dbReference type="Proteomes" id="UP000612808"/>
    </source>
</evidence>
<protein>
    <submittedName>
        <fullName evidence="2">Uncharacterized protein</fullName>
    </submittedName>
</protein>
<feature type="compositionally biased region" description="Pro residues" evidence="1">
    <location>
        <begin position="9"/>
        <end position="23"/>
    </location>
</feature>
<evidence type="ECO:0000256" key="1">
    <source>
        <dbReference type="SAM" id="MobiDB-lite"/>
    </source>
</evidence>
<organism evidence="2 3">
    <name type="scientific">Actinocatenispora rupis</name>
    <dbReference type="NCBI Taxonomy" id="519421"/>
    <lineage>
        <taxon>Bacteria</taxon>
        <taxon>Bacillati</taxon>
        <taxon>Actinomycetota</taxon>
        <taxon>Actinomycetes</taxon>
        <taxon>Micromonosporales</taxon>
        <taxon>Micromonosporaceae</taxon>
        <taxon>Actinocatenispora</taxon>
    </lineage>
</organism>
<keyword evidence="3" id="KW-1185">Reference proteome</keyword>
<feature type="compositionally biased region" description="Pro residues" evidence="1">
    <location>
        <begin position="57"/>
        <end position="68"/>
    </location>
</feature>
<feature type="region of interest" description="Disordered" evidence="1">
    <location>
        <begin position="1"/>
        <end position="72"/>
    </location>
</feature>
<dbReference type="RefSeq" id="WP_203659112.1">
    <property type="nucleotide sequence ID" value="NZ_BAAAZM010000008.1"/>
</dbReference>
<evidence type="ECO:0000313" key="2">
    <source>
        <dbReference type="EMBL" id="GID12790.1"/>
    </source>
</evidence>
<proteinExistence type="predicted"/>
<comment type="caution">
    <text evidence="2">The sequence shown here is derived from an EMBL/GenBank/DDBJ whole genome shotgun (WGS) entry which is preliminary data.</text>
</comment>
<dbReference type="EMBL" id="BOMB01000021">
    <property type="protein sequence ID" value="GID12790.1"/>
    <property type="molecule type" value="Genomic_DNA"/>
</dbReference>
<feature type="compositionally biased region" description="Basic and acidic residues" evidence="1">
    <location>
        <begin position="201"/>
        <end position="217"/>
    </location>
</feature>